<feature type="chain" id="PRO_5001957095" evidence="1">
    <location>
        <begin position="20"/>
        <end position="1041"/>
    </location>
</feature>
<dbReference type="SMART" id="SM00089">
    <property type="entry name" value="PKD"/>
    <property type="match status" value="3"/>
</dbReference>
<evidence type="ECO:0000256" key="1">
    <source>
        <dbReference type="SAM" id="SignalP"/>
    </source>
</evidence>
<comment type="caution">
    <text evidence="3">The sequence shown here is derived from an EMBL/GenBank/DDBJ whole genome shotgun (WGS) entry which is preliminary data.</text>
</comment>
<accession>A0A099KL79</accession>
<dbReference type="InterPro" id="IPR022409">
    <property type="entry name" value="PKD/Chitinase_dom"/>
</dbReference>
<name>A0A099KL79_COLPS</name>
<dbReference type="InterPro" id="IPR029865">
    <property type="entry name" value="KIAA0319-like"/>
</dbReference>
<evidence type="ECO:0000313" key="4">
    <source>
        <dbReference type="Proteomes" id="UP000029868"/>
    </source>
</evidence>
<organism evidence="3 4">
    <name type="scientific">Colwellia psychrerythraea</name>
    <name type="common">Vibrio psychroerythus</name>
    <dbReference type="NCBI Taxonomy" id="28229"/>
    <lineage>
        <taxon>Bacteria</taxon>
        <taxon>Pseudomonadati</taxon>
        <taxon>Pseudomonadota</taxon>
        <taxon>Gammaproteobacteria</taxon>
        <taxon>Alteromonadales</taxon>
        <taxon>Colwelliaceae</taxon>
        <taxon>Colwellia</taxon>
    </lineage>
</organism>
<dbReference type="SUPFAM" id="SSF49299">
    <property type="entry name" value="PKD domain"/>
    <property type="match status" value="3"/>
</dbReference>
<dbReference type="GO" id="GO:0031410">
    <property type="term" value="C:cytoplasmic vesicle"/>
    <property type="evidence" value="ECO:0007669"/>
    <property type="project" value="TreeGrafter"/>
</dbReference>
<evidence type="ECO:0000313" key="3">
    <source>
        <dbReference type="EMBL" id="KGJ91010.1"/>
    </source>
</evidence>
<dbReference type="SUPFAM" id="SSF50974">
    <property type="entry name" value="Nitrous oxide reductase, N-terminal domain"/>
    <property type="match status" value="1"/>
</dbReference>
<feature type="domain" description="PKD/Chitinase" evidence="2">
    <location>
        <begin position="226"/>
        <end position="315"/>
    </location>
</feature>
<dbReference type="PANTHER" id="PTHR46182:SF2">
    <property type="entry name" value="FI19480P1"/>
    <property type="match status" value="1"/>
</dbReference>
<dbReference type="GO" id="GO:0016020">
    <property type="term" value="C:membrane"/>
    <property type="evidence" value="ECO:0007669"/>
    <property type="project" value="TreeGrafter"/>
</dbReference>
<dbReference type="InterPro" id="IPR035986">
    <property type="entry name" value="PKD_dom_sf"/>
</dbReference>
<dbReference type="PATRIC" id="fig|28229.3.peg.3338"/>
<dbReference type="OrthoDB" id="9815730at2"/>
<dbReference type="SUPFAM" id="SSF101898">
    <property type="entry name" value="NHL repeat"/>
    <property type="match status" value="1"/>
</dbReference>
<keyword evidence="1" id="KW-0732">Signal</keyword>
<dbReference type="Pfam" id="PF22352">
    <property type="entry name" value="K319L-like_PKD"/>
    <property type="match status" value="3"/>
</dbReference>
<feature type="domain" description="PKD/Chitinase" evidence="2">
    <location>
        <begin position="132"/>
        <end position="221"/>
    </location>
</feature>
<feature type="signal peptide" evidence="1">
    <location>
        <begin position="1"/>
        <end position="19"/>
    </location>
</feature>
<dbReference type="InterPro" id="IPR013783">
    <property type="entry name" value="Ig-like_fold"/>
</dbReference>
<evidence type="ECO:0000259" key="2">
    <source>
        <dbReference type="SMART" id="SM00089"/>
    </source>
</evidence>
<dbReference type="PANTHER" id="PTHR46182">
    <property type="entry name" value="FI19480P1"/>
    <property type="match status" value="1"/>
</dbReference>
<dbReference type="Gene3D" id="2.60.40.10">
    <property type="entry name" value="Immunoglobulins"/>
    <property type="match status" value="4"/>
</dbReference>
<dbReference type="InterPro" id="IPR011045">
    <property type="entry name" value="N2O_reductase_N"/>
</dbReference>
<protein>
    <submittedName>
        <fullName evidence="3">PKD/Chitinase domain-containing protein</fullName>
    </submittedName>
</protein>
<feature type="domain" description="PKD/Chitinase" evidence="2">
    <location>
        <begin position="38"/>
        <end position="127"/>
    </location>
</feature>
<gene>
    <name evidence="3" type="ORF">GAB14E_0674</name>
</gene>
<dbReference type="AlphaFoldDB" id="A0A099KL79"/>
<dbReference type="RefSeq" id="WP_033083313.1">
    <property type="nucleotide sequence ID" value="NZ_JQEC01000044.1"/>
</dbReference>
<proteinExistence type="predicted"/>
<reference evidence="3 4" key="1">
    <citation type="submission" date="2014-08" db="EMBL/GenBank/DDBJ databases">
        <title>Genomic and Phenotypic Diversity of Colwellia psychrerythraea strains from Disparate Marine Basins.</title>
        <authorList>
            <person name="Techtmann S.M."/>
            <person name="Stelling S.C."/>
            <person name="Utturkar S.M."/>
            <person name="Alshibli N."/>
            <person name="Harris A."/>
            <person name="Brown S.D."/>
            <person name="Hazen T.C."/>
        </authorList>
    </citation>
    <scope>NUCLEOTIDE SEQUENCE [LARGE SCALE GENOMIC DNA]</scope>
    <source>
        <strain evidence="3 4">GAB14E</strain>
    </source>
</reference>
<dbReference type="EMBL" id="JQEC01000044">
    <property type="protein sequence ID" value="KGJ91010.1"/>
    <property type="molecule type" value="Genomic_DNA"/>
</dbReference>
<sequence>MKRCSTQLLIMLFITQLVACGGGDDEAPTVTPVNLAPIVNAGSEQTVIEEEIVSLTGSGNDTDGTISSYSWIQTKGSPVIISGADTATASFAAPTALEQVTLTFQLTVTDNEGVTATDIITITVEPVNAAPTANAGSDQIVNEETSVALTGSGTDSDGVISSYSWKQTEGDSVTITDADMATASFNTATALEQVILTFQLTVTDSDGASATDIIDITVEPVNAAPTVNAGSDQTVNEVTTVSLTGNGTDADGTIESYSWTQTDGNTVTIIGADTAAASFDAPSTLEPLTLTFQLTVTDNEGEIATDSAVITVNHADYLVAVVFPKVTSLTDNDSIIIRGTQGQDVANLTVNGTAVDITTYQTEGFWIAKLPLVMGENAFNVQYSAGNETKTLDVINIKRVGIAVAGTRQITKNSSDGSYYIYDDGTKSILHRTADGKNTTAIYQFRIEDFPNDVEFRDELKEEPPEGMVLSQDGSLLYYWNDFEYNFRLMSITLATGALTELYGPESAGYVDYDIEDDINMHLDTTRGSAGQILLPRKKQNEPPLFYDIALNSIIAMDLPDLQTFTGESAAYYRLVDYKDANTLILLISKDKRGGVTHTAEVDLNSCDVAPCEFSNLLAVQILNDGCQAVAESTEKYGYHQVSHSIVYYDSPKLCVLDIANQSVIDLEPKLNALGEVSNRISDFTVLDNELIIDSGSEANLQQLHYQLAANFPAVNISAEFKGPDLIIGDATISPSTPREVVINSDDNLLYWLDRYNSVVSQAQVHSFDLTTEIWTTLGSYPSSSFEIAAFNEASRSLFVYNDTSSSDDEVLEIDVDTGDYTVLIGATEKATVAYPNFNVDSIALDEANQILYLARQVDYGDVPANFGRFSLLAWDIEKKVLTDVSPIVDITLPENVAQNNFYANYDMTFDPVNKRVIFYGTSYTLWAVDVTTGARSVFSAQDVQGGPDISNTRGHVIDTANNRLLASSQDHESVFAYDLDTGERTFVSPKSIAMGINLQQPIGIDLFKEDQVSVVTDERIDALYMVDNLTGHRVMIQNQL</sequence>
<dbReference type="Proteomes" id="UP000029868">
    <property type="component" value="Unassembled WGS sequence"/>
</dbReference>